<protein>
    <recommendedName>
        <fullName evidence="9">Guanylate cyclase domain-containing protein</fullName>
    </recommendedName>
</protein>
<keyword evidence="3" id="KW-0812">Transmembrane</keyword>
<evidence type="ECO:0000256" key="6">
    <source>
        <dbReference type="ARBA" id="ARBA00023136"/>
    </source>
</evidence>
<dbReference type="EMBL" id="BTRK01000004">
    <property type="protein sequence ID" value="GMR44718.1"/>
    <property type="molecule type" value="Genomic_DNA"/>
</dbReference>
<keyword evidence="8" id="KW-0456">Lyase</keyword>
<gene>
    <name evidence="10" type="ORF">PMAYCL1PPCAC_14912</name>
</gene>
<comment type="caution">
    <text evidence="10">The sequence shown here is derived from an EMBL/GenBank/DDBJ whole genome shotgun (WGS) entry which is preliminary data.</text>
</comment>
<dbReference type="GO" id="GO:0000166">
    <property type="term" value="F:nucleotide binding"/>
    <property type="evidence" value="ECO:0007669"/>
    <property type="project" value="UniProtKB-KW"/>
</dbReference>
<comment type="subcellular location">
    <subcellularLocation>
        <location evidence="2">Membrane</location>
    </subcellularLocation>
</comment>
<dbReference type="Pfam" id="PF00211">
    <property type="entry name" value="Guanylate_cyc"/>
    <property type="match status" value="1"/>
</dbReference>
<feature type="domain" description="Guanylate cyclase" evidence="9">
    <location>
        <begin position="1"/>
        <end position="52"/>
    </location>
</feature>
<dbReference type="PANTHER" id="PTHR11920">
    <property type="entry name" value="GUANYLYL CYCLASE"/>
    <property type="match status" value="1"/>
</dbReference>
<sequence length="104" mass="11204">RMESNGKPGLIHMSADAHKLLVTAYFGQYNTQSRGDVIIKGKGVMETFWLMGRANEAPARLATPPSLAAPPAPTDSPATVVRLSTLEVVESATNVGLYEEYLKT</sequence>
<evidence type="ECO:0000256" key="2">
    <source>
        <dbReference type="ARBA" id="ARBA00004370"/>
    </source>
</evidence>
<evidence type="ECO:0000256" key="3">
    <source>
        <dbReference type="ARBA" id="ARBA00022692"/>
    </source>
</evidence>
<dbReference type="PANTHER" id="PTHR11920:SF495">
    <property type="entry name" value="RECEPTOR-TYPE GUANYLATE CYCLASE GCY-7"/>
    <property type="match status" value="1"/>
</dbReference>
<keyword evidence="11" id="KW-1185">Reference proteome</keyword>
<evidence type="ECO:0000256" key="8">
    <source>
        <dbReference type="ARBA" id="ARBA00023239"/>
    </source>
</evidence>
<name>A0AAN5CHV6_9BILA</name>
<dbReference type="GO" id="GO:0035556">
    <property type="term" value="P:intracellular signal transduction"/>
    <property type="evidence" value="ECO:0007669"/>
    <property type="project" value="InterPro"/>
</dbReference>
<dbReference type="InterPro" id="IPR029787">
    <property type="entry name" value="Nucleotide_cyclase"/>
</dbReference>
<dbReference type="SUPFAM" id="SSF55073">
    <property type="entry name" value="Nucleotide cyclase"/>
    <property type="match status" value="1"/>
</dbReference>
<evidence type="ECO:0000256" key="7">
    <source>
        <dbReference type="ARBA" id="ARBA00023180"/>
    </source>
</evidence>
<dbReference type="Proteomes" id="UP001328107">
    <property type="component" value="Unassembled WGS sequence"/>
</dbReference>
<feature type="non-terminal residue" evidence="10">
    <location>
        <position position="1"/>
    </location>
</feature>
<keyword evidence="7" id="KW-0325">Glycoprotein</keyword>
<keyword evidence="5" id="KW-1133">Transmembrane helix</keyword>
<reference evidence="11" key="1">
    <citation type="submission" date="2022-10" db="EMBL/GenBank/DDBJ databases">
        <title>Genome assembly of Pristionchus species.</title>
        <authorList>
            <person name="Yoshida K."/>
            <person name="Sommer R.J."/>
        </authorList>
    </citation>
    <scope>NUCLEOTIDE SEQUENCE [LARGE SCALE GENOMIC DNA]</scope>
    <source>
        <strain evidence="11">RS5460</strain>
    </source>
</reference>
<proteinExistence type="predicted"/>
<organism evidence="10 11">
    <name type="scientific">Pristionchus mayeri</name>
    <dbReference type="NCBI Taxonomy" id="1317129"/>
    <lineage>
        <taxon>Eukaryota</taxon>
        <taxon>Metazoa</taxon>
        <taxon>Ecdysozoa</taxon>
        <taxon>Nematoda</taxon>
        <taxon>Chromadorea</taxon>
        <taxon>Rhabditida</taxon>
        <taxon>Rhabditina</taxon>
        <taxon>Diplogasteromorpha</taxon>
        <taxon>Diplogasteroidea</taxon>
        <taxon>Neodiplogasteridae</taxon>
        <taxon>Pristionchus</taxon>
    </lineage>
</organism>
<dbReference type="Gene3D" id="3.30.70.1230">
    <property type="entry name" value="Nucleotide cyclase"/>
    <property type="match status" value="1"/>
</dbReference>
<evidence type="ECO:0000256" key="4">
    <source>
        <dbReference type="ARBA" id="ARBA00022741"/>
    </source>
</evidence>
<keyword evidence="6" id="KW-0472">Membrane</keyword>
<keyword evidence="4" id="KW-0547">Nucleotide-binding</keyword>
<dbReference type="InterPro" id="IPR001054">
    <property type="entry name" value="A/G_cyclase"/>
</dbReference>
<evidence type="ECO:0000313" key="10">
    <source>
        <dbReference type="EMBL" id="GMR44718.1"/>
    </source>
</evidence>
<accession>A0AAN5CHV6</accession>
<dbReference type="GO" id="GO:0004016">
    <property type="term" value="F:adenylate cyclase activity"/>
    <property type="evidence" value="ECO:0007669"/>
    <property type="project" value="TreeGrafter"/>
</dbReference>
<dbReference type="GO" id="GO:0005886">
    <property type="term" value="C:plasma membrane"/>
    <property type="evidence" value="ECO:0007669"/>
    <property type="project" value="TreeGrafter"/>
</dbReference>
<evidence type="ECO:0000256" key="1">
    <source>
        <dbReference type="ARBA" id="ARBA00001436"/>
    </source>
</evidence>
<dbReference type="GO" id="GO:0007168">
    <property type="term" value="P:receptor guanylyl cyclase signaling pathway"/>
    <property type="evidence" value="ECO:0007669"/>
    <property type="project" value="TreeGrafter"/>
</dbReference>
<dbReference type="GO" id="GO:0001653">
    <property type="term" value="F:peptide receptor activity"/>
    <property type="evidence" value="ECO:0007669"/>
    <property type="project" value="TreeGrafter"/>
</dbReference>
<comment type="catalytic activity">
    <reaction evidence="1">
        <text>GTP = 3',5'-cyclic GMP + diphosphate</text>
        <dbReference type="Rhea" id="RHEA:13665"/>
        <dbReference type="ChEBI" id="CHEBI:33019"/>
        <dbReference type="ChEBI" id="CHEBI:37565"/>
        <dbReference type="ChEBI" id="CHEBI:57746"/>
        <dbReference type="EC" id="4.6.1.2"/>
    </reaction>
</comment>
<dbReference type="AlphaFoldDB" id="A0AAN5CHV6"/>
<evidence type="ECO:0000256" key="5">
    <source>
        <dbReference type="ARBA" id="ARBA00022989"/>
    </source>
</evidence>
<dbReference type="InterPro" id="IPR050401">
    <property type="entry name" value="Cyclic_nucleotide_synthase"/>
</dbReference>
<evidence type="ECO:0000259" key="9">
    <source>
        <dbReference type="Pfam" id="PF00211"/>
    </source>
</evidence>
<evidence type="ECO:0000313" key="11">
    <source>
        <dbReference type="Proteomes" id="UP001328107"/>
    </source>
</evidence>
<dbReference type="GO" id="GO:0004383">
    <property type="term" value="F:guanylate cyclase activity"/>
    <property type="evidence" value="ECO:0007669"/>
    <property type="project" value="UniProtKB-EC"/>
</dbReference>